<feature type="transmembrane region" description="Helical" evidence="7">
    <location>
        <begin position="136"/>
        <end position="156"/>
    </location>
</feature>
<feature type="domain" description="NADH:quinone oxidoreductase/Mrp antiporter transmembrane" evidence="8">
    <location>
        <begin position="133"/>
        <end position="415"/>
    </location>
</feature>
<feature type="transmembrane region" description="Helical" evidence="7">
    <location>
        <begin position="112"/>
        <end position="130"/>
    </location>
</feature>
<dbReference type="GO" id="GO:0016020">
    <property type="term" value="C:membrane"/>
    <property type="evidence" value="ECO:0007669"/>
    <property type="project" value="UniProtKB-SubCell"/>
</dbReference>
<evidence type="ECO:0000256" key="3">
    <source>
        <dbReference type="ARBA" id="ARBA00022692"/>
    </source>
</evidence>
<protein>
    <submittedName>
        <fullName evidence="9">NADH-quinone oxidoreductase subunit M</fullName>
        <ecNumber evidence="9">1.6.5.9</ecNumber>
    </submittedName>
</protein>
<comment type="caution">
    <text evidence="9">The sequence shown here is derived from an EMBL/GenBank/DDBJ whole genome shotgun (WGS) entry which is preliminary data.</text>
</comment>
<organism evidence="9 10">
    <name type="scientific">Burkholderia cenocepacia</name>
    <dbReference type="NCBI Taxonomy" id="95486"/>
    <lineage>
        <taxon>Bacteria</taxon>
        <taxon>Pseudomonadati</taxon>
        <taxon>Pseudomonadota</taxon>
        <taxon>Betaproteobacteria</taxon>
        <taxon>Burkholderiales</taxon>
        <taxon>Burkholderiaceae</taxon>
        <taxon>Burkholderia</taxon>
        <taxon>Burkholderia cepacia complex</taxon>
    </lineage>
</organism>
<evidence type="ECO:0000256" key="6">
    <source>
        <dbReference type="RuleBase" id="RU000320"/>
    </source>
</evidence>
<feature type="transmembrane region" description="Helical" evidence="7">
    <location>
        <begin position="272"/>
        <end position="295"/>
    </location>
</feature>
<gene>
    <name evidence="9" type="ORF">UE95_032295</name>
</gene>
<dbReference type="PRINTS" id="PR01437">
    <property type="entry name" value="NUOXDRDTASE4"/>
</dbReference>
<dbReference type="EC" id="1.6.5.9" evidence="9"/>
<feature type="transmembrane region" description="Helical" evidence="7">
    <location>
        <begin position="168"/>
        <end position="188"/>
    </location>
</feature>
<feature type="transmembrane region" description="Helical" evidence="7">
    <location>
        <begin position="36"/>
        <end position="55"/>
    </location>
</feature>
<evidence type="ECO:0000256" key="5">
    <source>
        <dbReference type="ARBA" id="ARBA00023136"/>
    </source>
</evidence>
<evidence type="ECO:0000256" key="2">
    <source>
        <dbReference type="ARBA" id="ARBA00009025"/>
    </source>
</evidence>
<dbReference type="AlphaFoldDB" id="A0ABD4UPM8"/>
<evidence type="ECO:0000256" key="4">
    <source>
        <dbReference type="ARBA" id="ARBA00022989"/>
    </source>
</evidence>
<feature type="transmembrane region" description="Helical" evidence="7">
    <location>
        <begin position="330"/>
        <end position="351"/>
    </location>
</feature>
<keyword evidence="5 7" id="KW-0472">Membrane</keyword>
<dbReference type="InterPro" id="IPR010227">
    <property type="entry name" value="NADH_Q_OxRdtase_chainM/4"/>
</dbReference>
<keyword evidence="3 6" id="KW-0812">Transmembrane</keyword>
<feature type="transmembrane region" description="Helical" evidence="7">
    <location>
        <begin position="240"/>
        <end position="260"/>
    </location>
</feature>
<dbReference type="PANTHER" id="PTHR43507:SF1">
    <property type="entry name" value="NADH-UBIQUINONE OXIDOREDUCTASE CHAIN 4"/>
    <property type="match status" value="1"/>
</dbReference>
<feature type="transmembrane region" description="Helical" evidence="7">
    <location>
        <begin position="372"/>
        <end position="393"/>
    </location>
</feature>
<dbReference type="Pfam" id="PF00361">
    <property type="entry name" value="Proton_antipo_M"/>
    <property type="match status" value="1"/>
</dbReference>
<feature type="transmembrane region" description="Helical" evidence="7">
    <location>
        <begin position="85"/>
        <end position="105"/>
    </location>
</feature>
<evidence type="ECO:0000256" key="7">
    <source>
        <dbReference type="SAM" id="Phobius"/>
    </source>
</evidence>
<dbReference type="NCBIfam" id="NF004501">
    <property type="entry name" value="PRK05846.1-5"/>
    <property type="match status" value="1"/>
</dbReference>
<dbReference type="InterPro" id="IPR001750">
    <property type="entry name" value="ND/Mrp_TM"/>
</dbReference>
<evidence type="ECO:0000313" key="10">
    <source>
        <dbReference type="Proteomes" id="UP000191686"/>
    </source>
</evidence>
<sequence>MHAFPILSTAIWLPIVFGLLVLAVGNDKNPGTARWVALIGALLGLAVTIPLITGFDSSTAALQFVEKSTWIERFDIAYHLGVDGISMWFVVLTALITVIVVIAAWEVITENVAQYLAAFLILSGIMIGVFSAADGLLFYVFFEATLIPMYIIIGVWGGPNRVYAAFKFFLYTLAGSLLMLVALIYLYTETHSFDLATWQNAKIAMTPQILLFIAFFLAFAVKVPMWPVHTWLPDAHVEAPTGGSVVLAAIMLKLGAYGFLRFSLPITPDASHFLAPVVITLSLIAVIYIGLVAMVQADMKKLVAYSSIAHMGFVTLGFFIFNQLGVEGAIIQMISHGFVSGAMFLCIGVLYDRVHSRQIADYGGVVNVMPKFAAFAMLFSMANCGLPGTSGFVGEFMVILAAVQYNFWIAFGAAFTLILGAAYTLWMYKRVYFGAVANDHVAKLKDIGRREFLTLAVLAAFTLLMGLYPKPFTDVMHVSVENLLSHVAQSKLPLAQ</sequence>
<dbReference type="GO" id="GO:0050136">
    <property type="term" value="F:NADH dehydrogenase (quinone) (non-electrogenic) activity"/>
    <property type="evidence" value="ECO:0007669"/>
    <property type="project" value="UniProtKB-EC"/>
</dbReference>
<dbReference type="GO" id="GO:0012505">
    <property type="term" value="C:endomembrane system"/>
    <property type="evidence" value="ECO:0007669"/>
    <property type="project" value="UniProtKB-SubCell"/>
</dbReference>
<dbReference type="Proteomes" id="UP000191686">
    <property type="component" value="Unassembled WGS sequence"/>
</dbReference>
<dbReference type="InterPro" id="IPR003918">
    <property type="entry name" value="NADH_UbQ_OxRdtase"/>
</dbReference>
<dbReference type="NCBIfam" id="TIGR01972">
    <property type="entry name" value="NDH_I_M"/>
    <property type="match status" value="1"/>
</dbReference>
<feature type="transmembrane region" description="Helical" evidence="7">
    <location>
        <begin position="302"/>
        <end position="324"/>
    </location>
</feature>
<accession>A0ABD4UPM8</accession>
<proteinExistence type="inferred from homology"/>
<name>A0ABD4UPM8_9BURK</name>
<feature type="transmembrane region" description="Helical" evidence="7">
    <location>
        <begin position="452"/>
        <end position="469"/>
    </location>
</feature>
<dbReference type="PANTHER" id="PTHR43507">
    <property type="entry name" value="NADH-UBIQUINONE OXIDOREDUCTASE CHAIN 4"/>
    <property type="match status" value="1"/>
</dbReference>
<comment type="similarity">
    <text evidence="2">Belongs to the complex I subunit 4 family.</text>
</comment>
<reference evidence="9 10" key="2">
    <citation type="journal article" date="2017" name="Front. Microbiol.">
        <title>Genomics Reveals a Unique Clone of Burkholderia cenocepacia Harboring an Actively Excising Novel Genomic Island.</title>
        <authorList>
            <person name="Patil P.P."/>
            <person name="Mali S."/>
            <person name="Midha S."/>
            <person name="Gautam V."/>
            <person name="Dash L."/>
            <person name="Kumar S."/>
            <person name="Shastri J."/>
            <person name="Singhal L."/>
            <person name="Patil P.B."/>
        </authorList>
    </citation>
    <scope>NUCLEOTIDE SEQUENCE [LARGE SCALE GENOMIC DNA]</scope>
    <source>
        <strain evidence="9 10">BC-19</strain>
    </source>
</reference>
<keyword evidence="4 7" id="KW-1133">Transmembrane helix</keyword>
<keyword evidence="9" id="KW-0560">Oxidoreductase</keyword>
<evidence type="ECO:0000259" key="8">
    <source>
        <dbReference type="Pfam" id="PF00361"/>
    </source>
</evidence>
<feature type="transmembrane region" description="Helical" evidence="7">
    <location>
        <begin position="6"/>
        <end position="24"/>
    </location>
</feature>
<feature type="transmembrane region" description="Helical" evidence="7">
    <location>
        <begin position="208"/>
        <end position="228"/>
    </location>
</feature>
<dbReference type="EMBL" id="JYMX02000037">
    <property type="protein sequence ID" value="MCW3715979.1"/>
    <property type="molecule type" value="Genomic_DNA"/>
</dbReference>
<dbReference type="RefSeq" id="WP_080323891.1">
    <property type="nucleotide sequence ID" value="NZ_JYMX02000037.1"/>
</dbReference>
<dbReference type="NCBIfam" id="NF004499">
    <property type="entry name" value="PRK05846.1-3"/>
    <property type="match status" value="1"/>
</dbReference>
<evidence type="ECO:0000256" key="1">
    <source>
        <dbReference type="ARBA" id="ARBA00004127"/>
    </source>
</evidence>
<evidence type="ECO:0000313" key="9">
    <source>
        <dbReference type="EMBL" id="MCW3715979.1"/>
    </source>
</evidence>
<feature type="transmembrane region" description="Helical" evidence="7">
    <location>
        <begin position="405"/>
        <end position="426"/>
    </location>
</feature>
<comment type="subcellular location">
    <subcellularLocation>
        <location evidence="1">Endomembrane system</location>
        <topology evidence="1">Multi-pass membrane protein</topology>
    </subcellularLocation>
    <subcellularLocation>
        <location evidence="6">Membrane</location>
        <topology evidence="6">Multi-pass membrane protein</topology>
    </subcellularLocation>
</comment>
<reference evidence="9 10" key="1">
    <citation type="journal article" date="2017" name="Front. Microbiol.">
        <title>Genomics reveals a unique clone of Burkholderia cenocepacia harbouring an actively excising novel genomic island.</title>
        <authorList>
            <person name="Patil P."/>
            <person name="Mali S."/>
            <person name="Midha S."/>
            <person name="Gautam V."/>
            <person name="Dash L."/>
            <person name="Kumar S."/>
            <person name="Shastri J."/>
            <person name="Singhal L."/>
            <person name="Patil P.B."/>
        </authorList>
    </citation>
    <scope>NUCLEOTIDE SEQUENCE [LARGE SCALE GENOMIC DNA]</scope>
    <source>
        <strain evidence="9 10">BC-19</strain>
    </source>
</reference>